<feature type="transmembrane region" description="Helical" evidence="2">
    <location>
        <begin position="47"/>
        <end position="68"/>
    </location>
</feature>
<organism evidence="4 5">
    <name type="scientific">Luteimicrobium xylanilyticum</name>
    <dbReference type="NCBI Taxonomy" id="1133546"/>
    <lineage>
        <taxon>Bacteria</taxon>
        <taxon>Bacillati</taxon>
        <taxon>Actinomycetota</taxon>
        <taxon>Actinomycetes</taxon>
        <taxon>Micrococcales</taxon>
        <taxon>Luteimicrobium</taxon>
    </lineage>
</organism>
<feature type="transmembrane region" description="Helical" evidence="2">
    <location>
        <begin position="221"/>
        <end position="240"/>
    </location>
</feature>
<feature type="transmembrane region" description="Helical" evidence="2">
    <location>
        <begin position="252"/>
        <end position="275"/>
    </location>
</feature>
<keyword evidence="2" id="KW-1133">Transmembrane helix</keyword>
<protein>
    <recommendedName>
        <fullName evidence="3">Acyltransferase 3 domain-containing protein</fullName>
    </recommendedName>
</protein>
<evidence type="ECO:0000313" key="5">
    <source>
        <dbReference type="Proteomes" id="UP000326702"/>
    </source>
</evidence>
<name>A0A5P9QC75_9MICO</name>
<accession>A0A5P9QC75</accession>
<feature type="transmembrane region" description="Helical" evidence="2">
    <location>
        <begin position="88"/>
        <end position="109"/>
    </location>
</feature>
<feature type="transmembrane region" description="Helical" evidence="2">
    <location>
        <begin position="295"/>
        <end position="313"/>
    </location>
</feature>
<keyword evidence="5" id="KW-1185">Reference proteome</keyword>
<keyword evidence="2" id="KW-0472">Membrane</keyword>
<evidence type="ECO:0000259" key="3">
    <source>
        <dbReference type="Pfam" id="PF01757"/>
    </source>
</evidence>
<dbReference type="GO" id="GO:0016747">
    <property type="term" value="F:acyltransferase activity, transferring groups other than amino-acyl groups"/>
    <property type="evidence" value="ECO:0007669"/>
    <property type="project" value="InterPro"/>
</dbReference>
<gene>
    <name evidence="4" type="ORF">KDY119_02574</name>
</gene>
<evidence type="ECO:0000256" key="2">
    <source>
        <dbReference type="SAM" id="Phobius"/>
    </source>
</evidence>
<feature type="compositionally biased region" description="Pro residues" evidence="1">
    <location>
        <begin position="31"/>
        <end position="41"/>
    </location>
</feature>
<dbReference type="RefSeq" id="WP_051136181.1">
    <property type="nucleotide sequence ID" value="NZ_BAABIH010000006.1"/>
</dbReference>
<feature type="transmembrane region" description="Helical" evidence="2">
    <location>
        <begin position="130"/>
        <end position="148"/>
    </location>
</feature>
<feature type="transmembrane region" description="Helical" evidence="2">
    <location>
        <begin position="334"/>
        <end position="353"/>
    </location>
</feature>
<keyword evidence="2" id="KW-0812">Transmembrane</keyword>
<dbReference type="OrthoDB" id="8206682at2"/>
<proteinExistence type="predicted"/>
<feature type="transmembrane region" description="Helical" evidence="2">
    <location>
        <begin position="196"/>
        <end position="215"/>
    </location>
</feature>
<evidence type="ECO:0000256" key="1">
    <source>
        <dbReference type="SAM" id="MobiDB-lite"/>
    </source>
</evidence>
<feature type="domain" description="Acyltransferase 3" evidence="3">
    <location>
        <begin position="47"/>
        <end position="387"/>
    </location>
</feature>
<dbReference type="Pfam" id="PF01757">
    <property type="entry name" value="Acyl_transf_3"/>
    <property type="match status" value="1"/>
</dbReference>
<feature type="transmembrane region" description="Helical" evidence="2">
    <location>
        <begin position="168"/>
        <end position="189"/>
    </location>
</feature>
<feature type="region of interest" description="Disordered" evidence="1">
    <location>
        <begin position="1"/>
        <end position="41"/>
    </location>
</feature>
<dbReference type="Proteomes" id="UP000326702">
    <property type="component" value="Chromosome"/>
</dbReference>
<dbReference type="InterPro" id="IPR002656">
    <property type="entry name" value="Acyl_transf_3_dom"/>
</dbReference>
<feature type="transmembrane region" description="Helical" evidence="2">
    <location>
        <begin position="373"/>
        <end position="391"/>
    </location>
</feature>
<evidence type="ECO:0000313" key="4">
    <source>
        <dbReference type="EMBL" id="QFU99048.1"/>
    </source>
</evidence>
<sequence>MAIAAPPSRPRPATLPERRPHHRAVVRPTRPALPPRPARPARPPRDLFVDVVRALGTLGVIALHWSMVDASISAGSLHVGNALGTGPGWLLTWLMPLPLLFFAAGAAAGHERRVTTRGTWALTVHRVRRLVRPVGMLFGVWALAAVALRALGVPDGVVVPVLHKVPQPLWFLGVYLALTAATPLVVRAVRRLGKRLPAAVGLAAVAVVGVDYLRIEAGHPAAGWLNLLLVWLVPFALGVAHAEGTLTRRPAALVAGAVGGIAAAVTLVVAGPYPISLVGMPGDAISNLAPPTAPVAAFGIAQVCLALLGRDTLACWASGRGARLVAWVSARSMTLYLWHLTAMFAVAGVVMLGMHERLPVPWSTDWWSTRLTWFAAMALALGGLVALFGRVERLR</sequence>
<dbReference type="EMBL" id="CP045529">
    <property type="protein sequence ID" value="QFU99048.1"/>
    <property type="molecule type" value="Genomic_DNA"/>
</dbReference>
<reference evidence="4 5" key="1">
    <citation type="submission" date="2019-10" db="EMBL/GenBank/DDBJ databases">
        <title>Genome sequence of Luteimicrobium xylanilyticum HY-24.</title>
        <authorList>
            <person name="Kim D.Y."/>
            <person name="Park H.-Y."/>
        </authorList>
    </citation>
    <scope>NUCLEOTIDE SEQUENCE [LARGE SCALE GENOMIC DNA]</scope>
    <source>
        <strain evidence="4 5">HY-24</strain>
    </source>
</reference>
<dbReference type="AlphaFoldDB" id="A0A5P9QC75"/>
<dbReference type="KEGG" id="lxl:KDY119_02574"/>